<feature type="compositionally biased region" description="Low complexity" evidence="1">
    <location>
        <begin position="354"/>
        <end position="366"/>
    </location>
</feature>
<sequence length="366" mass="40979">MAAEKYKFANRFLDIVEPIMPDLTANNLNLVSERVDHDNNISDAEKSYIKEWLRTQSHVINAQLDGSVTRKSVQFFLKFVEQLDKKPVTRRQEPANIFGRQQVSTGASSSFEERRKTIGGLAVPGGTWMPGMNRPGGMRLEPATEVEFDPLEARADIPEPTQERRLPTMPKRNAGRRTSQASDRPSNPFERRASNTNETEPEKVVQDDPIESEPPPHNDYTPPPSMRSASRTPSPARDVPPLQLETKPAPIEKVVSPPPTVQPKQTQPTISSQSPYRPQVNPQPKPQPKLQQTSTLNKPSLNTSSSMPRPSQNPPKSAAKIPAKDHPDYQPFFEKMRAGKRPMFLAPDMRQKGLNPDALNNPDLLV</sequence>
<feature type="compositionally biased region" description="Polar residues" evidence="1">
    <location>
        <begin position="176"/>
        <end position="185"/>
    </location>
</feature>
<organism evidence="2 3">
    <name type="scientific">Blattamonas nauphoetae</name>
    <dbReference type="NCBI Taxonomy" id="2049346"/>
    <lineage>
        <taxon>Eukaryota</taxon>
        <taxon>Metamonada</taxon>
        <taxon>Preaxostyla</taxon>
        <taxon>Oxymonadida</taxon>
        <taxon>Blattamonas</taxon>
    </lineage>
</organism>
<feature type="compositionally biased region" description="Pro residues" evidence="1">
    <location>
        <begin position="212"/>
        <end position="225"/>
    </location>
</feature>
<accession>A0ABQ9XRD9</accession>
<evidence type="ECO:0000256" key="1">
    <source>
        <dbReference type="SAM" id="MobiDB-lite"/>
    </source>
</evidence>
<feature type="region of interest" description="Disordered" evidence="1">
    <location>
        <begin position="149"/>
        <end position="329"/>
    </location>
</feature>
<evidence type="ECO:0000313" key="3">
    <source>
        <dbReference type="Proteomes" id="UP001281761"/>
    </source>
</evidence>
<dbReference type="Proteomes" id="UP001281761">
    <property type="component" value="Unassembled WGS sequence"/>
</dbReference>
<name>A0ABQ9XRD9_9EUKA</name>
<reference evidence="2 3" key="1">
    <citation type="journal article" date="2022" name="bioRxiv">
        <title>Genomics of Preaxostyla Flagellates Illuminates Evolutionary Transitions and the Path Towards Mitochondrial Loss.</title>
        <authorList>
            <person name="Novak L.V.F."/>
            <person name="Treitli S.C."/>
            <person name="Pyrih J."/>
            <person name="Halakuc P."/>
            <person name="Pipaliya S.V."/>
            <person name="Vacek V."/>
            <person name="Brzon O."/>
            <person name="Soukal P."/>
            <person name="Eme L."/>
            <person name="Dacks J.B."/>
            <person name="Karnkowska A."/>
            <person name="Elias M."/>
            <person name="Hampl V."/>
        </authorList>
    </citation>
    <scope>NUCLEOTIDE SEQUENCE [LARGE SCALE GENOMIC DNA]</scope>
    <source>
        <strain evidence="2">NAU3</strain>
        <tissue evidence="2">Gut</tissue>
    </source>
</reference>
<gene>
    <name evidence="2" type="ORF">BLNAU_10909</name>
</gene>
<feature type="compositionally biased region" description="Basic and acidic residues" evidence="1">
    <location>
        <begin position="151"/>
        <end position="166"/>
    </location>
</feature>
<dbReference type="EMBL" id="JARBJD010000082">
    <property type="protein sequence ID" value="KAK2954092.1"/>
    <property type="molecule type" value="Genomic_DNA"/>
</dbReference>
<feature type="region of interest" description="Disordered" evidence="1">
    <location>
        <begin position="347"/>
        <end position="366"/>
    </location>
</feature>
<comment type="caution">
    <text evidence="2">The sequence shown here is derived from an EMBL/GenBank/DDBJ whole genome shotgun (WGS) entry which is preliminary data.</text>
</comment>
<feature type="compositionally biased region" description="Polar residues" evidence="1">
    <location>
        <begin position="293"/>
        <end position="310"/>
    </location>
</feature>
<feature type="region of interest" description="Disordered" evidence="1">
    <location>
        <begin position="121"/>
        <end position="140"/>
    </location>
</feature>
<keyword evidence="3" id="KW-1185">Reference proteome</keyword>
<proteinExistence type="predicted"/>
<protein>
    <submittedName>
        <fullName evidence="2">Uncharacterized protein</fullName>
    </submittedName>
</protein>
<evidence type="ECO:0000313" key="2">
    <source>
        <dbReference type="EMBL" id="KAK2954092.1"/>
    </source>
</evidence>